<keyword evidence="9 15" id="KW-0808">Transferase</keyword>
<evidence type="ECO:0000256" key="15">
    <source>
        <dbReference type="HAMAP-Rule" id="MF_00605"/>
    </source>
</evidence>
<dbReference type="GO" id="GO:0052906">
    <property type="term" value="F:tRNA (guanine(37)-N1)-methyltransferase activity"/>
    <property type="evidence" value="ECO:0007669"/>
    <property type="project" value="UniProtKB-UniRule"/>
</dbReference>
<dbReference type="EC" id="2.1.1.228" evidence="5 15"/>
<evidence type="ECO:0000256" key="1">
    <source>
        <dbReference type="ARBA" id="ARBA00002634"/>
    </source>
</evidence>
<dbReference type="CDD" id="cd18080">
    <property type="entry name" value="TrmD-like"/>
    <property type="match status" value="1"/>
</dbReference>
<accession>A0A7J9UR84</accession>
<dbReference type="OrthoDB" id="9807416at2"/>
<evidence type="ECO:0000313" key="18">
    <source>
        <dbReference type="EMBL" id="MPV87125.1"/>
    </source>
</evidence>
<dbReference type="HAMAP" id="MF_00605">
    <property type="entry name" value="TrmD"/>
    <property type="match status" value="1"/>
</dbReference>
<evidence type="ECO:0000256" key="3">
    <source>
        <dbReference type="ARBA" id="ARBA00007630"/>
    </source>
</evidence>
<keyword evidence="19" id="KW-1185">Reference proteome</keyword>
<keyword evidence="10 15" id="KW-0949">S-adenosyl-L-methionine</keyword>
<dbReference type="GO" id="GO:0002939">
    <property type="term" value="P:tRNA N1-guanine methylation"/>
    <property type="evidence" value="ECO:0007669"/>
    <property type="project" value="TreeGrafter"/>
</dbReference>
<name>A0A7J9UR84_9MICO</name>
<dbReference type="Pfam" id="PF13508">
    <property type="entry name" value="Acetyltransf_7"/>
    <property type="match status" value="1"/>
</dbReference>
<feature type="region of interest" description="Disordered" evidence="16">
    <location>
        <begin position="477"/>
        <end position="497"/>
    </location>
</feature>
<evidence type="ECO:0000256" key="13">
    <source>
        <dbReference type="ARBA" id="ARBA00033392"/>
    </source>
</evidence>
<feature type="compositionally biased region" description="Low complexity" evidence="16">
    <location>
        <begin position="90"/>
        <end position="104"/>
    </location>
</feature>
<evidence type="ECO:0000256" key="7">
    <source>
        <dbReference type="ARBA" id="ARBA00022490"/>
    </source>
</evidence>
<dbReference type="SUPFAM" id="SSF75217">
    <property type="entry name" value="alpha/beta knot"/>
    <property type="match status" value="1"/>
</dbReference>
<dbReference type="Pfam" id="PF01746">
    <property type="entry name" value="tRNA_m1G_MT"/>
    <property type="match status" value="1"/>
</dbReference>
<evidence type="ECO:0000256" key="2">
    <source>
        <dbReference type="ARBA" id="ARBA00004496"/>
    </source>
</evidence>
<dbReference type="Gene3D" id="3.40.1280.10">
    <property type="match status" value="1"/>
</dbReference>
<evidence type="ECO:0000259" key="17">
    <source>
        <dbReference type="PROSITE" id="PS51186"/>
    </source>
</evidence>
<comment type="catalytic activity">
    <reaction evidence="14 15">
        <text>guanosine(37) in tRNA + S-adenosyl-L-methionine = N(1)-methylguanosine(37) in tRNA + S-adenosyl-L-homocysteine + H(+)</text>
        <dbReference type="Rhea" id="RHEA:36899"/>
        <dbReference type="Rhea" id="RHEA-COMP:10145"/>
        <dbReference type="Rhea" id="RHEA-COMP:10147"/>
        <dbReference type="ChEBI" id="CHEBI:15378"/>
        <dbReference type="ChEBI" id="CHEBI:57856"/>
        <dbReference type="ChEBI" id="CHEBI:59789"/>
        <dbReference type="ChEBI" id="CHEBI:73542"/>
        <dbReference type="ChEBI" id="CHEBI:74269"/>
        <dbReference type="EC" id="2.1.1.228"/>
    </reaction>
</comment>
<feature type="domain" description="N-acetyltransferase" evidence="17">
    <location>
        <begin position="291"/>
        <end position="477"/>
    </location>
</feature>
<evidence type="ECO:0000256" key="14">
    <source>
        <dbReference type="ARBA" id="ARBA00047783"/>
    </source>
</evidence>
<reference evidence="18 19" key="1">
    <citation type="submission" date="2019-10" db="EMBL/GenBank/DDBJ databases">
        <title>Georgenia wutianyii sp. nov. and Georgenia yuyongxinii sp. nov. isolated from plateau pika (Ochotona curzoniae) in the Qinghai-Tibet plateau of China.</title>
        <authorList>
            <person name="Tian Z."/>
        </authorList>
    </citation>
    <scope>NUCLEOTIDE SEQUENCE [LARGE SCALE GENOMIC DNA]</scope>
    <source>
        <strain evidence="18 19">JCM 15130</strain>
    </source>
</reference>
<evidence type="ECO:0000256" key="9">
    <source>
        <dbReference type="ARBA" id="ARBA00022679"/>
    </source>
</evidence>
<keyword evidence="8 15" id="KW-0489">Methyltransferase</keyword>
<evidence type="ECO:0000313" key="19">
    <source>
        <dbReference type="Proteomes" id="UP000429644"/>
    </source>
</evidence>
<dbReference type="InterPro" id="IPR023148">
    <property type="entry name" value="tRNA_m1G_MeTrfase_C_sf"/>
</dbReference>
<comment type="function">
    <text evidence="1 15">Specifically methylates guanosine-37 in various tRNAs.</text>
</comment>
<dbReference type="InterPro" id="IPR029026">
    <property type="entry name" value="tRNA_m1G_MTases_N"/>
</dbReference>
<dbReference type="InterPro" id="IPR029028">
    <property type="entry name" value="Alpha/beta_knot_MTases"/>
</dbReference>
<evidence type="ECO:0000256" key="12">
    <source>
        <dbReference type="ARBA" id="ARBA00029736"/>
    </source>
</evidence>
<comment type="caution">
    <text evidence="18">The sequence shown here is derived from an EMBL/GenBank/DDBJ whole genome shotgun (WGS) entry which is preliminary data.</text>
</comment>
<organism evidence="18 19">
    <name type="scientific">Georgenia ruanii</name>
    <dbReference type="NCBI Taxonomy" id="348442"/>
    <lineage>
        <taxon>Bacteria</taxon>
        <taxon>Bacillati</taxon>
        <taxon>Actinomycetota</taxon>
        <taxon>Actinomycetes</taxon>
        <taxon>Micrococcales</taxon>
        <taxon>Bogoriellaceae</taxon>
        <taxon>Georgenia</taxon>
    </lineage>
</organism>
<comment type="subunit">
    <text evidence="4 15">Homodimer.</text>
</comment>
<dbReference type="InterPro" id="IPR016181">
    <property type="entry name" value="Acyl_CoA_acyltransferase"/>
</dbReference>
<evidence type="ECO:0000256" key="16">
    <source>
        <dbReference type="SAM" id="MobiDB-lite"/>
    </source>
</evidence>
<dbReference type="Gene3D" id="3.40.630.30">
    <property type="match status" value="1"/>
</dbReference>
<feature type="binding site" evidence="15">
    <location>
        <begin position="162"/>
        <end position="167"/>
    </location>
    <ligand>
        <name>S-adenosyl-L-methionine</name>
        <dbReference type="ChEBI" id="CHEBI:59789"/>
    </ligand>
</feature>
<dbReference type="NCBIfam" id="NF000648">
    <property type="entry name" value="PRK00026.1"/>
    <property type="match status" value="1"/>
</dbReference>
<feature type="compositionally biased region" description="Low complexity" evidence="16">
    <location>
        <begin position="478"/>
        <end position="491"/>
    </location>
</feature>
<evidence type="ECO:0000256" key="8">
    <source>
        <dbReference type="ARBA" id="ARBA00022603"/>
    </source>
</evidence>
<keyword evidence="11 15" id="KW-0819">tRNA processing</keyword>
<dbReference type="Gene3D" id="1.10.1270.20">
    <property type="entry name" value="tRNA(m1g37)methyltransferase, domain 2"/>
    <property type="match status" value="1"/>
</dbReference>
<dbReference type="PANTHER" id="PTHR46417:SF1">
    <property type="entry name" value="TRNA (GUANINE-N(1)-)-METHYLTRANSFERASE"/>
    <property type="match status" value="1"/>
</dbReference>
<feature type="binding site" evidence="15">
    <location>
        <position position="138"/>
    </location>
    <ligand>
        <name>S-adenosyl-L-methionine</name>
        <dbReference type="ChEBI" id="CHEBI:59789"/>
    </ligand>
</feature>
<dbReference type="InterPro" id="IPR002649">
    <property type="entry name" value="tRNA_m1G_MeTrfase_TrmD"/>
</dbReference>
<dbReference type="GO" id="GO:0016747">
    <property type="term" value="F:acyltransferase activity, transferring groups other than amino-acyl groups"/>
    <property type="evidence" value="ECO:0007669"/>
    <property type="project" value="InterPro"/>
</dbReference>
<dbReference type="PROSITE" id="PS51186">
    <property type="entry name" value="GNAT"/>
    <property type="match status" value="1"/>
</dbReference>
<dbReference type="InterPro" id="IPR016009">
    <property type="entry name" value="tRNA_MeTrfase_TRMD/TRM10"/>
</dbReference>
<evidence type="ECO:0000256" key="4">
    <source>
        <dbReference type="ARBA" id="ARBA00011738"/>
    </source>
</evidence>
<evidence type="ECO:0000256" key="6">
    <source>
        <dbReference type="ARBA" id="ARBA00014679"/>
    </source>
</evidence>
<comment type="subcellular location">
    <subcellularLocation>
        <location evidence="2 15">Cytoplasm</location>
    </subcellularLocation>
</comment>
<dbReference type="InterPro" id="IPR000182">
    <property type="entry name" value="GNAT_dom"/>
</dbReference>
<dbReference type="SUPFAM" id="SSF55729">
    <property type="entry name" value="Acyl-CoA N-acyltransferases (Nat)"/>
    <property type="match status" value="1"/>
</dbReference>
<evidence type="ECO:0000256" key="5">
    <source>
        <dbReference type="ARBA" id="ARBA00012807"/>
    </source>
</evidence>
<gene>
    <name evidence="15 18" type="primary">trmD</name>
    <name evidence="18" type="ORF">GB882_00475</name>
</gene>
<dbReference type="GO" id="GO:0005829">
    <property type="term" value="C:cytosol"/>
    <property type="evidence" value="ECO:0007669"/>
    <property type="project" value="TreeGrafter"/>
</dbReference>
<sequence>MRIDVLTIFPAYLDALDLSLVGKARRDGLLDLRVHDLRDWTTDRHRTVDDTPFGGGAGMVMRPDVWGKALDDVLAAGTAATPAVPPAPAPDGSDAAPPAPAAASPRRVLLVPTPSGERFTQAMAEDLAGADQLVLACGRYEGIDARVAEHYRGALEVHEISLGDYVLNGGEVAALVVVEAVARLLPGVIGNPASLVEESHGAAGLLEYPVYTKPPVWSGLAVPEVLTSGDHGKVARWRRDQALARTAERRPDMVARLDPEALDRADRAVLARHGWFVHAPSADAAPAPTRVRVRRGTAADAAALAELAGATFPLACPPHMAEADVQAFIEAHLTAAHFAAYLADDARYLVLAADAGPAGLVGYTLTVLPLAADEEPYAADVAAVVAARPAAELSKVYVRPAFQGSGVAGALLDATVAEVAGRAVEDRPVAALWLGTNKANRRAQRSYSRHGFVVAGMRRFRVGESLEEDVVMVRDLRPAPGADGASGAPVGETTPSR</sequence>
<feature type="region of interest" description="Disordered" evidence="16">
    <location>
        <begin position="81"/>
        <end position="104"/>
    </location>
</feature>
<dbReference type="AlphaFoldDB" id="A0A7J9UR84"/>
<dbReference type="PANTHER" id="PTHR46417">
    <property type="entry name" value="TRNA (GUANINE-N(1)-)-METHYLTRANSFERASE"/>
    <property type="match status" value="1"/>
</dbReference>
<dbReference type="Proteomes" id="UP000429644">
    <property type="component" value="Unassembled WGS sequence"/>
</dbReference>
<dbReference type="EMBL" id="WHPD01000102">
    <property type="protein sequence ID" value="MPV87125.1"/>
    <property type="molecule type" value="Genomic_DNA"/>
</dbReference>
<dbReference type="FunFam" id="1.10.1270.20:FF:000002">
    <property type="entry name" value="tRNA (guanine-N(1)-)-methyltransferase"/>
    <property type="match status" value="1"/>
</dbReference>
<protein>
    <recommendedName>
        <fullName evidence="6 15">tRNA (guanine-N(1)-)-methyltransferase</fullName>
        <ecNumber evidence="5 15">2.1.1.228</ecNumber>
    </recommendedName>
    <alternativeName>
        <fullName evidence="12 15">M1G-methyltransferase</fullName>
    </alternativeName>
    <alternativeName>
        <fullName evidence="13 15">tRNA [GM37] methyltransferase</fullName>
    </alternativeName>
</protein>
<comment type="similarity">
    <text evidence="3 15">Belongs to the RNA methyltransferase TrmD family.</text>
</comment>
<keyword evidence="7 15" id="KW-0963">Cytoplasm</keyword>
<evidence type="ECO:0000256" key="11">
    <source>
        <dbReference type="ARBA" id="ARBA00022694"/>
    </source>
</evidence>
<proteinExistence type="inferred from homology"/>
<evidence type="ECO:0000256" key="10">
    <source>
        <dbReference type="ARBA" id="ARBA00022691"/>
    </source>
</evidence>